<comment type="subcellular location">
    <subcellularLocation>
        <location evidence="1">Membrane</location>
        <topology evidence="1">Single-pass type I membrane protein</topology>
    </subcellularLocation>
</comment>
<dbReference type="Pfam" id="PF00839">
    <property type="entry name" value="Cys_rich_FGFR"/>
    <property type="match status" value="8"/>
</dbReference>
<dbReference type="EMBL" id="LSYV01000072">
    <property type="protein sequence ID" value="KXZ44222.1"/>
    <property type="molecule type" value="Genomic_DNA"/>
</dbReference>
<dbReference type="Proteomes" id="UP000075714">
    <property type="component" value="Unassembled WGS sequence"/>
</dbReference>
<dbReference type="InterPro" id="IPR017873">
    <property type="entry name" value="Cys-rich_GLG1_repeat_euk"/>
</dbReference>
<keyword evidence="5 8" id="KW-1133">Transmembrane helix</keyword>
<dbReference type="PANTHER" id="PTHR11884">
    <property type="entry name" value="SELECTIN LIGAND RELATED"/>
    <property type="match status" value="1"/>
</dbReference>
<evidence type="ECO:0000256" key="2">
    <source>
        <dbReference type="ARBA" id="ARBA00022692"/>
    </source>
</evidence>
<organism evidence="10 11">
    <name type="scientific">Gonium pectorale</name>
    <name type="common">Green alga</name>
    <dbReference type="NCBI Taxonomy" id="33097"/>
    <lineage>
        <taxon>Eukaryota</taxon>
        <taxon>Viridiplantae</taxon>
        <taxon>Chlorophyta</taxon>
        <taxon>core chlorophytes</taxon>
        <taxon>Chlorophyceae</taxon>
        <taxon>CS clade</taxon>
        <taxon>Chlamydomonadales</taxon>
        <taxon>Volvocaceae</taxon>
        <taxon>Gonium</taxon>
    </lineage>
</organism>
<dbReference type="PROSITE" id="PS51289">
    <property type="entry name" value="GLG1_C_RICH"/>
    <property type="match status" value="3"/>
</dbReference>
<evidence type="ECO:0000256" key="1">
    <source>
        <dbReference type="ARBA" id="ARBA00004479"/>
    </source>
</evidence>
<keyword evidence="11" id="KW-1185">Reference proteome</keyword>
<accession>A0A150G2X3</accession>
<evidence type="ECO:0000256" key="7">
    <source>
        <dbReference type="ARBA" id="ARBA00023180"/>
    </source>
</evidence>
<evidence type="ECO:0000313" key="10">
    <source>
        <dbReference type="EMBL" id="KXZ44222.1"/>
    </source>
</evidence>
<keyword evidence="4" id="KW-0677">Repeat</keyword>
<dbReference type="InterPro" id="IPR001893">
    <property type="entry name" value="Cys-rich_GLG1_repeat"/>
</dbReference>
<keyword evidence="6 8" id="KW-0472">Membrane</keyword>
<keyword evidence="7" id="KW-0325">Glycoprotein</keyword>
<evidence type="ECO:0000256" key="8">
    <source>
        <dbReference type="SAM" id="Phobius"/>
    </source>
</evidence>
<evidence type="ECO:0000313" key="11">
    <source>
        <dbReference type="Proteomes" id="UP000075714"/>
    </source>
</evidence>
<evidence type="ECO:0000256" key="5">
    <source>
        <dbReference type="ARBA" id="ARBA00022989"/>
    </source>
</evidence>
<dbReference type="AlphaFoldDB" id="A0A150G2X3"/>
<feature type="transmembrane region" description="Helical" evidence="8">
    <location>
        <begin position="834"/>
        <end position="857"/>
    </location>
</feature>
<dbReference type="PANTHER" id="PTHR11884:SF1">
    <property type="entry name" value="GOLGI APPARATUS PROTEIN 1"/>
    <property type="match status" value="1"/>
</dbReference>
<evidence type="ECO:0000256" key="9">
    <source>
        <dbReference type="SAM" id="SignalP"/>
    </source>
</evidence>
<evidence type="ECO:0000256" key="4">
    <source>
        <dbReference type="ARBA" id="ARBA00022737"/>
    </source>
</evidence>
<dbReference type="InterPro" id="IPR039728">
    <property type="entry name" value="GLG1"/>
</dbReference>
<protein>
    <recommendedName>
        <fullName evidence="12">Golgi apparatus protein 1</fullName>
    </recommendedName>
</protein>
<dbReference type="OrthoDB" id="2015434at2759"/>
<sequence>MSSALMLLASAPIARCLRGVMGASEMSINPSSPDVADECKAEVRSVLIKRASDVRYDPPLLAACGHDIVTHCDDVGSDSTAVLGCLKFVKPLLLPHCRAAVTARQSAAAEDMSLDPDLHRYCGAERDKLCLEAGWGNGAAEACLLGHLRGSLPQVFSEVVFSTPVGLGAASPRKAEELSTNCSVALVQRLMEEGEDIRFNYRLSAACAGDKQVMCRDVRPGGAAVLRCLEDHLDSADMTVECRDALLESRLLRSVDVRLDHTFVAGCETDVRSLCAEEVTAQLAGGPREVPFGLSAPFECLRGKLELVREPTCRRHMYERIAAAYGDNRLDAGLMRNCHQEVAVFCASHPARALDCLGDKIDKFSKEDSPAVLKGKISDMCMSVVVDRRLQAATDVAFVPDLIDACAKEHAAFCSGPGMEGSRALDCLSDRRTSPDFSPRCSDALREFLVEAAQDIRTMAGLRQDCNEEISTLCKGVQPGEGRVVSCLRDNRANITGEACRRQVLRLLGLVVEDHRLDARMQQACTSDIQKFCGGVEEGDGQVHACLRRSADHLSPECRAAEEEVERLEHEDVRLNPKLMRECPLAISTFCGDVPPGAARVIRCLQSNMHKGHFPPSCRAALTQLTDRAAVKYSLNFRLRQECEEDAQVLCPDSVDEVGASRHTLTGKSGAASQETTLACLAKQPAKLAASCRAELQSLVKLALNRYRVGMPLTSQCDGDVMARCQVDRVAAPFLQSGYVLDCLAKHAAKLHKPCWELVQFKRAATAESTAWRAPGASGALDEALVQRLAADVRREIEPRLASSVHEQVNRNVHVVARNVSGALVRTLAPKVNALMHTTATLLMLTGVGLVGAVLLMRRMMARGGVMVVKKDGRV</sequence>
<feature type="chain" id="PRO_5007561878" description="Golgi apparatus protein 1" evidence="9">
    <location>
        <begin position="17"/>
        <end position="875"/>
    </location>
</feature>
<keyword evidence="2 8" id="KW-0812">Transmembrane</keyword>
<name>A0A150G2X3_GONPE</name>
<reference evidence="11" key="1">
    <citation type="journal article" date="2016" name="Nat. Commun.">
        <title>The Gonium pectorale genome demonstrates co-option of cell cycle regulation during the evolution of multicellularity.</title>
        <authorList>
            <person name="Hanschen E.R."/>
            <person name="Marriage T.N."/>
            <person name="Ferris P.J."/>
            <person name="Hamaji T."/>
            <person name="Toyoda A."/>
            <person name="Fujiyama A."/>
            <person name="Neme R."/>
            <person name="Noguchi H."/>
            <person name="Minakuchi Y."/>
            <person name="Suzuki M."/>
            <person name="Kawai-Toyooka H."/>
            <person name="Smith D.R."/>
            <person name="Sparks H."/>
            <person name="Anderson J."/>
            <person name="Bakaric R."/>
            <person name="Luria V."/>
            <person name="Karger A."/>
            <person name="Kirschner M.W."/>
            <person name="Durand P.M."/>
            <person name="Michod R.E."/>
            <person name="Nozaki H."/>
            <person name="Olson B.J."/>
        </authorList>
    </citation>
    <scope>NUCLEOTIDE SEQUENCE [LARGE SCALE GENOMIC DNA]</scope>
    <source>
        <strain evidence="11">NIES-2863</strain>
    </source>
</reference>
<evidence type="ECO:0000256" key="3">
    <source>
        <dbReference type="ARBA" id="ARBA00022729"/>
    </source>
</evidence>
<evidence type="ECO:0000256" key="6">
    <source>
        <dbReference type="ARBA" id="ARBA00023136"/>
    </source>
</evidence>
<gene>
    <name evidence="10" type="ORF">GPECTOR_71g583</name>
</gene>
<dbReference type="GO" id="GO:0000139">
    <property type="term" value="C:Golgi membrane"/>
    <property type="evidence" value="ECO:0007669"/>
    <property type="project" value="InterPro"/>
</dbReference>
<keyword evidence="3 9" id="KW-0732">Signal</keyword>
<proteinExistence type="predicted"/>
<feature type="signal peptide" evidence="9">
    <location>
        <begin position="1"/>
        <end position="16"/>
    </location>
</feature>
<comment type="caution">
    <text evidence="10">The sequence shown here is derived from an EMBL/GenBank/DDBJ whole genome shotgun (WGS) entry which is preliminary data.</text>
</comment>
<evidence type="ECO:0008006" key="12">
    <source>
        <dbReference type="Google" id="ProtNLM"/>
    </source>
</evidence>